<name>A0ABQ8J932_DERPT</name>
<reference evidence="1 2" key="2">
    <citation type="journal article" date="2022" name="Mol. Biol. Evol.">
        <title>Comparative Genomics Reveals Insights into the Divergent Evolution of Astigmatic Mites and Household Pest Adaptations.</title>
        <authorList>
            <person name="Xiong Q."/>
            <person name="Wan A.T."/>
            <person name="Liu X."/>
            <person name="Fung C.S."/>
            <person name="Xiao X."/>
            <person name="Malainual N."/>
            <person name="Hou J."/>
            <person name="Wang L."/>
            <person name="Wang M."/>
            <person name="Yang K.Y."/>
            <person name="Cui Y."/>
            <person name="Leung E.L."/>
            <person name="Nong W."/>
            <person name="Shin S.K."/>
            <person name="Au S.W."/>
            <person name="Jeong K.Y."/>
            <person name="Chew F.T."/>
            <person name="Hui J.H."/>
            <person name="Leung T.F."/>
            <person name="Tungtrongchitr A."/>
            <person name="Zhong N."/>
            <person name="Liu Z."/>
            <person name="Tsui S.K."/>
        </authorList>
    </citation>
    <scope>NUCLEOTIDE SEQUENCE [LARGE SCALE GENOMIC DNA]</scope>
    <source>
        <strain evidence="1">Derp</strain>
    </source>
</reference>
<evidence type="ECO:0000313" key="1">
    <source>
        <dbReference type="EMBL" id="KAH9419102.1"/>
    </source>
</evidence>
<dbReference type="EMBL" id="NJHN03000060">
    <property type="protein sequence ID" value="KAH9419102.1"/>
    <property type="molecule type" value="Genomic_DNA"/>
</dbReference>
<reference evidence="1 2" key="1">
    <citation type="journal article" date="2018" name="J. Allergy Clin. Immunol.">
        <title>High-quality assembly of Dermatophagoides pteronyssinus genome and transcriptome reveals a wide range of novel allergens.</title>
        <authorList>
            <person name="Liu X.Y."/>
            <person name="Yang K.Y."/>
            <person name="Wang M.Q."/>
            <person name="Kwok J.S."/>
            <person name="Zeng X."/>
            <person name="Yang Z."/>
            <person name="Xiao X.J."/>
            <person name="Lau C.P."/>
            <person name="Li Y."/>
            <person name="Huang Z.M."/>
            <person name="Ba J.G."/>
            <person name="Yim A.K."/>
            <person name="Ouyang C.Y."/>
            <person name="Ngai S.M."/>
            <person name="Chan T.F."/>
            <person name="Leung E.L."/>
            <person name="Liu L."/>
            <person name="Liu Z.G."/>
            <person name="Tsui S.K."/>
        </authorList>
    </citation>
    <scope>NUCLEOTIDE SEQUENCE [LARGE SCALE GENOMIC DNA]</scope>
    <source>
        <strain evidence="1">Derp</strain>
    </source>
</reference>
<comment type="caution">
    <text evidence="1">The sequence shown here is derived from an EMBL/GenBank/DDBJ whole genome shotgun (WGS) entry which is preliminary data.</text>
</comment>
<protein>
    <submittedName>
        <fullName evidence="1">Uncharacterized protein</fullName>
    </submittedName>
</protein>
<evidence type="ECO:0000313" key="2">
    <source>
        <dbReference type="Proteomes" id="UP000887458"/>
    </source>
</evidence>
<proteinExistence type="predicted"/>
<keyword evidence="2" id="KW-1185">Reference proteome</keyword>
<sequence>MELISIFAIIIHNYQLKLVLIIVIKAIQLLWEKIVTLSKKFELVQHSQVTTAVYRFTQQIKSYGLVGFIPLSGRNPRALILARNEASRSGTGARFSALYEYCMSDATIFVPIIDLKTSYLDAIIARCFVVRWDINID</sequence>
<gene>
    <name evidence="1" type="ORF">DERP_005605</name>
</gene>
<dbReference type="Proteomes" id="UP000887458">
    <property type="component" value="Unassembled WGS sequence"/>
</dbReference>
<accession>A0ABQ8J932</accession>
<organism evidence="1 2">
    <name type="scientific">Dermatophagoides pteronyssinus</name>
    <name type="common">European house dust mite</name>
    <dbReference type="NCBI Taxonomy" id="6956"/>
    <lineage>
        <taxon>Eukaryota</taxon>
        <taxon>Metazoa</taxon>
        <taxon>Ecdysozoa</taxon>
        <taxon>Arthropoda</taxon>
        <taxon>Chelicerata</taxon>
        <taxon>Arachnida</taxon>
        <taxon>Acari</taxon>
        <taxon>Acariformes</taxon>
        <taxon>Sarcoptiformes</taxon>
        <taxon>Astigmata</taxon>
        <taxon>Psoroptidia</taxon>
        <taxon>Analgoidea</taxon>
        <taxon>Pyroglyphidae</taxon>
        <taxon>Dermatophagoidinae</taxon>
        <taxon>Dermatophagoides</taxon>
    </lineage>
</organism>